<dbReference type="PROSITE" id="PS00878">
    <property type="entry name" value="ODR_DC_2_1"/>
    <property type="match status" value="1"/>
</dbReference>
<feature type="domain" description="Orn/DAP/Arg decarboxylase 2 C-terminal" evidence="12">
    <location>
        <begin position="557"/>
        <end position="671"/>
    </location>
</feature>
<evidence type="ECO:0000256" key="2">
    <source>
        <dbReference type="ARBA" id="ARBA00008872"/>
    </source>
</evidence>
<dbReference type="PRINTS" id="PR01179">
    <property type="entry name" value="ODADCRBXLASE"/>
</dbReference>
<comment type="pathway">
    <text evidence="5">Amine and polyamine biosynthesis; putrescine biosynthesis via L-ornithine pathway; putrescine from L-ornithine: step 1/1.</text>
</comment>
<dbReference type="Gene3D" id="3.20.20.10">
    <property type="entry name" value="Alanine racemase"/>
    <property type="match status" value="1"/>
</dbReference>
<keyword evidence="4" id="KW-0456">Lyase</keyword>
<reference evidence="14" key="1">
    <citation type="submission" date="2021-01" db="EMBL/GenBank/DDBJ databases">
        <authorList>
            <person name="Corre E."/>
            <person name="Pelletier E."/>
            <person name="Niang G."/>
            <person name="Scheremetjew M."/>
            <person name="Finn R."/>
            <person name="Kale V."/>
            <person name="Holt S."/>
            <person name="Cochrane G."/>
            <person name="Meng A."/>
            <person name="Brown T."/>
            <person name="Cohen L."/>
        </authorList>
    </citation>
    <scope>NUCLEOTIDE SEQUENCE</scope>
    <source>
        <strain evidence="14">Isolate 1302-5</strain>
    </source>
</reference>
<evidence type="ECO:0000259" key="13">
    <source>
        <dbReference type="Pfam" id="PF02784"/>
    </source>
</evidence>
<dbReference type="FunFam" id="3.20.20.10:FF:000005">
    <property type="entry name" value="Ornithine decarboxylase"/>
    <property type="match status" value="1"/>
</dbReference>
<feature type="region of interest" description="Disordered" evidence="11">
    <location>
        <begin position="294"/>
        <end position="350"/>
    </location>
</feature>
<evidence type="ECO:0000259" key="12">
    <source>
        <dbReference type="Pfam" id="PF00278"/>
    </source>
</evidence>
<dbReference type="Gene3D" id="2.40.37.10">
    <property type="entry name" value="Lyase, Ornithine Decarboxylase, Chain A, domain 1"/>
    <property type="match status" value="1"/>
</dbReference>
<comment type="subunit">
    <text evidence="7">Homodimer. Only the dimer is catalytically active, as the active sites are constructed of residues from both monomers.</text>
</comment>
<accession>A0A7S4MXZ9</accession>
<evidence type="ECO:0000256" key="6">
    <source>
        <dbReference type="ARBA" id="ARBA00034138"/>
    </source>
</evidence>
<dbReference type="GO" id="GO:0004586">
    <property type="term" value="F:ornithine decarboxylase activity"/>
    <property type="evidence" value="ECO:0007669"/>
    <property type="project" value="UniProtKB-EC"/>
</dbReference>
<dbReference type="SUPFAM" id="SSF51419">
    <property type="entry name" value="PLP-binding barrel"/>
    <property type="match status" value="1"/>
</dbReference>
<evidence type="ECO:0000256" key="9">
    <source>
        <dbReference type="PIRSR" id="PIRSR600183-50"/>
    </source>
</evidence>
<dbReference type="EC" id="4.1.1.17" evidence="6"/>
<name>A0A7S4MXZ9_9STRA</name>
<evidence type="ECO:0000256" key="10">
    <source>
        <dbReference type="RuleBase" id="RU003737"/>
    </source>
</evidence>
<comment type="cofactor">
    <cofactor evidence="1 9">
        <name>pyridoxal 5'-phosphate</name>
        <dbReference type="ChEBI" id="CHEBI:597326"/>
    </cofactor>
</comment>
<comment type="catalytic activity">
    <reaction evidence="8">
        <text>L-ornithine + H(+) = putrescine + CO2</text>
        <dbReference type="Rhea" id="RHEA:22964"/>
        <dbReference type="ChEBI" id="CHEBI:15378"/>
        <dbReference type="ChEBI" id="CHEBI:16526"/>
        <dbReference type="ChEBI" id="CHEBI:46911"/>
        <dbReference type="ChEBI" id="CHEBI:326268"/>
        <dbReference type="EC" id="4.1.1.17"/>
    </reaction>
</comment>
<keyword evidence="3 9" id="KW-0663">Pyridoxal phosphate</keyword>
<evidence type="ECO:0000256" key="8">
    <source>
        <dbReference type="ARBA" id="ARBA00049127"/>
    </source>
</evidence>
<dbReference type="InterPro" id="IPR002433">
    <property type="entry name" value="Orn_de-COase"/>
</dbReference>
<dbReference type="InterPro" id="IPR009006">
    <property type="entry name" value="Ala_racemase/Decarboxylase_C"/>
</dbReference>
<dbReference type="InterPro" id="IPR022653">
    <property type="entry name" value="De-COase2_pyr-phos_BS"/>
</dbReference>
<dbReference type="InterPro" id="IPR022644">
    <property type="entry name" value="De-COase2_N"/>
</dbReference>
<dbReference type="GO" id="GO:0005737">
    <property type="term" value="C:cytoplasm"/>
    <property type="evidence" value="ECO:0007669"/>
    <property type="project" value="TreeGrafter"/>
</dbReference>
<dbReference type="PANTHER" id="PTHR11482">
    <property type="entry name" value="ARGININE/DIAMINOPIMELATE/ORNITHINE DECARBOXYLASE"/>
    <property type="match status" value="1"/>
</dbReference>
<dbReference type="InterPro" id="IPR022643">
    <property type="entry name" value="De-COase2_C"/>
</dbReference>
<evidence type="ECO:0000256" key="4">
    <source>
        <dbReference type="ARBA" id="ARBA00023239"/>
    </source>
</evidence>
<dbReference type="InterPro" id="IPR029066">
    <property type="entry name" value="PLP-binding_barrel"/>
</dbReference>
<feature type="active site" description="Proton donor" evidence="9">
    <location>
        <position position="644"/>
    </location>
</feature>
<dbReference type="InterPro" id="IPR000183">
    <property type="entry name" value="Orn/DAP/Arg_de-COase"/>
</dbReference>
<sequence length="724" mass="79769">MDNRGGDRSCANAQTSSGVLGSVLKENEVFLGGSSMGKGFRRAARYYLRKQAPLKVPTLSTESSSLLNRGVNYRVEDPFFVVDIGVVISQYYQWQKHFPRVEVFYAVKCNPDPVLVKSLASLGCNFDCASKNEIRLVQNIARQLSTAGTECAPEIIYANPTKARSHIIEAVCRNVILMTFDNEEEVKKCASISSNIQLVLRIITDDSGSQCRLSSKYGAPKSHWRSLLSAAKLHGLEVVGVSFHVGSGCRDASRYELALRDARELFDMAESDEFGFKMKLLDIGGGFPGETHSLWNPSTVFGDPTATTDEEERYRKYTIDEELDEVEDENDDIEGKEQDSDKDEDGGDKPLMYFNEIAEAIVPIMDELFPPESGVRIIAEPGRYLTAAASTLCASIVSVRSNARYEGTVPKGVSDGHAAFHVDQITRAEENQIVQDQSNPEHAIIDTIVEELADYSKRVARLNLSQQEVDVYTENADLVTGKMKSAASLLAPPEERLPDGMEQKQYHTVEGMQMGIVAESVDMRLGDEAECQPSSAGALTVAGAGEAAVSGVLMQAMADSAPLQDEFAYYINDGCYGSFNNLLFDHATVRPRRLRKAIAKNHRIVETDKNGCKAVEAVEDCDSSVDGMEDDDNLYPSTVWGPTCDSMDVISRSVLLPKMNVGDWLYFQNMGAYTCAAASAFNGFSPTEKFYVCSVLPEHFEKLADGPKGRKTSWKGEEKKYEDI</sequence>
<feature type="domain" description="Orn/DAP/Arg decarboxylase 2 N-terminal" evidence="13">
    <location>
        <begin position="87"/>
        <end position="293"/>
    </location>
</feature>
<dbReference type="Pfam" id="PF00278">
    <property type="entry name" value="Orn_DAP_Arg_deC"/>
    <property type="match status" value="1"/>
</dbReference>
<dbReference type="CDD" id="cd00622">
    <property type="entry name" value="PLPDE_III_ODC"/>
    <property type="match status" value="1"/>
</dbReference>
<evidence type="ECO:0000256" key="7">
    <source>
        <dbReference type="ARBA" id="ARBA00046672"/>
    </source>
</evidence>
<evidence type="ECO:0000256" key="3">
    <source>
        <dbReference type="ARBA" id="ARBA00022898"/>
    </source>
</evidence>
<gene>
    <name evidence="14" type="ORF">OAUR00152_LOCUS21165</name>
</gene>
<comment type="similarity">
    <text evidence="2 10">Belongs to the Orn/Lys/Arg decarboxylase class-II family.</text>
</comment>
<protein>
    <recommendedName>
        <fullName evidence="6">ornithine decarboxylase</fullName>
        <ecNumber evidence="6">4.1.1.17</ecNumber>
    </recommendedName>
</protein>
<dbReference type="SUPFAM" id="SSF50621">
    <property type="entry name" value="Alanine racemase C-terminal domain-like"/>
    <property type="match status" value="1"/>
</dbReference>
<dbReference type="PANTHER" id="PTHR11482:SF6">
    <property type="entry name" value="ORNITHINE DECARBOXYLASE 1-RELATED"/>
    <property type="match status" value="1"/>
</dbReference>
<evidence type="ECO:0000256" key="11">
    <source>
        <dbReference type="SAM" id="MobiDB-lite"/>
    </source>
</evidence>
<proteinExistence type="inferred from homology"/>
<dbReference type="Pfam" id="PF02784">
    <property type="entry name" value="Orn_Arg_deC_N"/>
    <property type="match status" value="1"/>
</dbReference>
<evidence type="ECO:0000256" key="5">
    <source>
        <dbReference type="ARBA" id="ARBA00034115"/>
    </source>
</evidence>
<feature type="modified residue" description="N6-(pyridoxal phosphate)lysine" evidence="9">
    <location>
        <position position="108"/>
    </location>
</feature>
<dbReference type="AlphaFoldDB" id="A0A7S4MXZ9"/>
<evidence type="ECO:0000256" key="1">
    <source>
        <dbReference type="ARBA" id="ARBA00001933"/>
    </source>
</evidence>
<evidence type="ECO:0000313" key="14">
    <source>
        <dbReference type="EMBL" id="CAE2250661.1"/>
    </source>
</evidence>
<dbReference type="GO" id="GO:0033387">
    <property type="term" value="P:putrescine biosynthetic process from arginine, via ornithine"/>
    <property type="evidence" value="ECO:0007669"/>
    <property type="project" value="TreeGrafter"/>
</dbReference>
<organism evidence="14">
    <name type="scientific">Odontella aurita</name>
    <dbReference type="NCBI Taxonomy" id="265563"/>
    <lineage>
        <taxon>Eukaryota</taxon>
        <taxon>Sar</taxon>
        <taxon>Stramenopiles</taxon>
        <taxon>Ochrophyta</taxon>
        <taxon>Bacillariophyta</taxon>
        <taxon>Mediophyceae</taxon>
        <taxon>Biddulphiophycidae</taxon>
        <taxon>Eupodiscales</taxon>
        <taxon>Odontellaceae</taxon>
        <taxon>Odontella</taxon>
    </lineage>
</organism>
<feature type="compositionally biased region" description="Acidic residues" evidence="11">
    <location>
        <begin position="320"/>
        <end position="332"/>
    </location>
</feature>
<dbReference type="EMBL" id="HBKQ01031154">
    <property type="protein sequence ID" value="CAE2250661.1"/>
    <property type="molecule type" value="Transcribed_RNA"/>
</dbReference>
<dbReference type="PRINTS" id="PR01182">
    <property type="entry name" value="ORNDCRBXLASE"/>
</dbReference>